<evidence type="ECO:0000256" key="5">
    <source>
        <dbReference type="ARBA" id="ARBA00023172"/>
    </source>
</evidence>
<keyword evidence="3" id="KW-0815">Transposition</keyword>
<dbReference type="Proteomes" id="UP000647860">
    <property type="component" value="Unassembled WGS sequence"/>
</dbReference>
<evidence type="ECO:0008006" key="8">
    <source>
        <dbReference type="Google" id="ProtNLM"/>
    </source>
</evidence>
<reference evidence="6 7" key="1">
    <citation type="submission" date="2021-01" db="EMBL/GenBank/DDBJ databases">
        <title>Whole genome shotgun sequence of Verrucosispora gifhornensis NBRC 16317.</title>
        <authorList>
            <person name="Komaki H."/>
            <person name="Tamura T."/>
        </authorList>
    </citation>
    <scope>NUCLEOTIDE SEQUENCE [LARGE SCALE GENOMIC DNA]</scope>
    <source>
        <strain evidence="6 7">NBRC 16317</strain>
    </source>
</reference>
<dbReference type="Pfam" id="PF00872">
    <property type="entry name" value="Transposase_mut"/>
    <property type="match status" value="1"/>
</dbReference>
<evidence type="ECO:0000256" key="2">
    <source>
        <dbReference type="ARBA" id="ARBA00010961"/>
    </source>
</evidence>
<proteinExistence type="inferred from homology"/>
<keyword evidence="4" id="KW-0238">DNA-binding</keyword>
<comment type="function">
    <text evidence="1">Required for the transposition of the insertion element.</text>
</comment>
<evidence type="ECO:0000313" key="7">
    <source>
        <dbReference type="Proteomes" id="UP000647860"/>
    </source>
</evidence>
<dbReference type="EMBL" id="BOPA01000024">
    <property type="protein sequence ID" value="GIJ16900.1"/>
    <property type="molecule type" value="Genomic_DNA"/>
</dbReference>
<evidence type="ECO:0000256" key="3">
    <source>
        <dbReference type="ARBA" id="ARBA00022578"/>
    </source>
</evidence>
<dbReference type="InterPro" id="IPR001207">
    <property type="entry name" value="Transposase_mutator"/>
</dbReference>
<sequence>MYDWPVKGVLRSWETTIVSTLRGSQVRKGQRGRSRTPNVHTLIAVGVNVDEGCEVLGLDVAPDEDSASWRAAGVGDD</sequence>
<organism evidence="6 7">
    <name type="scientific">Micromonospora gifhornensis</name>
    <dbReference type="NCBI Taxonomy" id="84594"/>
    <lineage>
        <taxon>Bacteria</taxon>
        <taxon>Bacillati</taxon>
        <taxon>Actinomycetota</taxon>
        <taxon>Actinomycetes</taxon>
        <taxon>Micromonosporales</taxon>
        <taxon>Micromonosporaceae</taxon>
        <taxon>Micromonospora</taxon>
    </lineage>
</organism>
<comment type="caution">
    <text evidence="6">The sequence shown here is derived from an EMBL/GenBank/DDBJ whole genome shotgun (WGS) entry which is preliminary data.</text>
</comment>
<accession>A0ABQ4IG60</accession>
<keyword evidence="5" id="KW-0233">DNA recombination</keyword>
<name>A0ABQ4IG60_9ACTN</name>
<evidence type="ECO:0000313" key="6">
    <source>
        <dbReference type="EMBL" id="GIJ16900.1"/>
    </source>
</evidence>
<protein>
    <recommendedName>
        <fullName evidence="8">Transposase</fullName>
    </recommendedName>
</protein>
<gene>
    <name evidence="6" type="ORF">Vgi01_35840</name>
</gene>
<keyword evidence="7" id="KW-1185">Reference proteome</keyword>
<evidence type="ECO:0000256" key="1">
    <source>
        <dbReference type="ARBA" id="ARBA00002190"/>
    </source>
</evidence>
<evidence type="ECO:0000256" key="4">
    <source>
        <dbReference type="ARBA" id="ARBA00023125"/>
    </source>
</evidence>
<comment type="similarity">
    <text evidence="2">Belongs to the transposase mutator family.</text>
</comment>